<name>A0A8E2EE44_9PEZI</name>
<sequence>MRLILWSGAFKHEILPFPPHPSPPRKRPFVLQPSSAPFFSSLSSYLYILNKLSTFLL</sequence>
<keyword evidence="2" id="KW-1185">Reference proteome</keyword>
<evidence type="ECO:0000313" key="2">
    <source>
        <dbReference type="Proteomes" id="UP000250266"/>
    </source>
</evidence>
<reference evidence="1 2" key="1">
    <citation type="journal article" date="2016" name="Nat. Commun.">
        <title>Ectomycorrhizal ecology is imprinted in the genome of the dominant symbiotic fungus Cenococcum geophilum.</title>
        <authorList>
            <consortium name="DOE Joint Genome Institute"/>
            <person name="Peter M."/>
            <person name="Kohler A."/>
            <person name="Ohm R.A."/>
            <person name="Kuo A."/>
            <person name="Krutzmann J."/>
            <person name="Morin E."/>
            <person name="Arend M."/>
            <person name="Barry K.W."/>
            <person name="Binder M."/>
            <person name="Choi C."/>
            <person name="Clum A."/>
            <person name="Copeland A."/>
            <person name="Grisel N."/>
            <person name="Haridas S."/>
            <person name="Kipfer T."/>
            <person name="LaButti K."/>
            <person name="Lindquist E."/>
            <person name="Lipzen A."/>
            <person name="Maire R."/>
            <person name="Meier B."/>
            <person name="Mihaltcheva S."/>
            <person name="Molinier V."/>
            <person name="Murat C."/>
            <person name="Poggeler S."/>
            <person name="Quandt C.A."/>
            <person name="Sperisen C."/>
            <person name="Tritt A."/>
            <person name="Tisserant E."/>
            <person name="Crous P.W."/>
            <person name="Henrissat B."/>
            <person name="Nehls U."/>
            <person name="Egli S."/>
            <person name="Spatafora J.W."/>
            <person name="Grigoriev I.V."/>
            <person name="Martin F.M."/>
        </authorList>
    </citation>
    <scope>NUCLEOTIDE SEQUENCE [LARGE SCALE GENOMIC DNA]</scope>
    <source>
        <strain evidence="1 2">CBS 459.81</strain>
    </source>
</reference>
<organism evidence="1 2">
    <name type="scientific">Lepidopterella palustris CBS 459.81</name>
    <dbReference type="NCBI Taxonomy" id="1314670"/>
    <lineage>
        <taxon>Eukaryota</taxon>
        <taxon>Fungi</taxon>
        <taxon>Dikarya</taxon>
        <taxon>Ascomycota</taxon>
        <taxon>Pezizomycotina</taxon>
        <taxon>Dothideomycetes</taxon>
        <taxon>Pleosporomycetidae</taxon>
        <taxon>Mytilinidiales</taxon>
        <taxon>Argynnaceae</taxon>
        <taxon>Lepidopterella</taxon>
    </lineage>
</organism>
<dbReference type="Proteomes" id="UP000250266">
    <property type="component" value="Unassembled WGS sequence"/>
</dbReference>
<dbReference type="AlphaFoldDB" id="A0A8E2EE44"/>
<dbReference type="EMBL" id="KV744890">
    <property type="protein sequence ID" value="OCK82360.1"/>
    <property type="molecule type" value="Genomic_DNA"/>
</dbReference>
<evidence type="ECO:0000313" key="1">
    <source>
        <dbReference type="EMBL" id="OCK82360.1"/>
    </source>
</evidence>
<proteinExistence type="predicted"/>
<protein>
    <submittedName>
        <fullName evidence="1">Uncharacterized protein</fullName>
    </submittedName>
</protein>
<gene>
    <name evidence="1" type="ORF">K432DRAFT_224232</name>
</gene>
<accession>A0A8E2EE44</accession>